<evidence type="ECO:0000313" key="2">
    <source>
        <dbReference type="EMBL" id="GAA1552960.1"/>
    </source>
</evidence>
<comment type="caution">
    <text evidence="2">The sequence shown here is derived from an EMBL/GenBank/DDBJ whole genome shotgun (WGS) entry which is preliminary data.</text>
</comment>
<gene>
    <name evidence="2" type="ORF">GCM10009827_087090</name>
</gene>
<reference evidence="3" key="1">
    <citation type="journal article" date="2019" name="Int. J. Syst. Evol. Microbiol.">
        <title>The Global Catalogue of Microorganisms (GCM) 10K type strain sequencing project: providing services to taxonomists for standard genome sequencing and annotation.</title>
        <authorList>
            <consortium name="The Broad Institute Genomics Platform"/>
            <consortium name="The Broad Institute Genome Sequencing Center for Infectious Disease"/>
            <person name="Wu L."/>
            <person name="Ma J."/>
        </authorList>
    </citation>
    <scope>NUCLEOTIDE SEQUENCE [LARGE SCALE GENOMIC DNA]</scope>
    <source>
        <strain evidence="3">JCM 15933</strain>
    </source>
</reference>
<feature type="transmembrane region" description="Helical" evidence="1">
    <location>
        <begin position="42"/>
        <end position="59"/>
    </location>
</feature>
<keyword evidence="1" id="KW-1133">Transmembrane helix</keyword>
<evidence type="ECO:0008006" key="4">
    <source>
        <dbReference type="Google" id="ProtNLM"/>
    </source>
</evidence>
<keyword evidence="3" id="KW-1185">Reference proteome</keyword>
<keyword evidence="1" id="KW-0472">Membrane</keyword>
<dbReference type="Proteomes" id="UP001501470">
    <property type="component" value="Unassembled WGS sequence"/>
</dbReference>
<proteinExistence type="predicted"/>
<sequence length="153" mass="16451">MLVLALVLILAVVAYFLVTTLVDLYPFNNVRDAKREEQRTEVAINAPVMALPAVLLGLGKVLHLPVLGYAAGTLAALSVAGGLILWWMPYLAGRTAPWATAGAGVTWAELHARTYARTVTVLPRIGDRPRPNLEHMILHTLMLAAAVCTFAAV</sequence>
<keyword evidence="1" id="KW-0812">Transmembrane</keyword>
<evidence type="ECO:0000313" key="3">
    <source>
        <dbReference type="Proteomes" id="UP001501470"/>
    </source>
</evidence>
<evidence type="ECO:0000256" key="1">
    <source>
        <dbReference type="SAM" id="Phobius"/>
    </source>
</evidence>
<feature type="transmembrane region" description="Helical" evidence="1">
    <location>
        <begin position="66"/>
        <end position="88"/>
    </location>
</feature>
<organism evidence="2 3">
    <name type="scientific">Dactylosporangium maewongense</name>
    <dbReference type="NCBI Taxonomy" id="634393"/>
    <lineage>
        <taxon>Bacteria</taxon>
        <taxon>Bacillati</taxon>
        <taxon>Actinomycetota</taxon>
        <taxon>Actinomycetes</taxon>
        <taxon>Micromonosporales</taxon>
        <taxon>Micromonosporaceae</taxon>
        <taxon>Dactylosporangium</taxon>
    </lineage>
</organism>
<accession>A0ABP4MZD6</accession>
<protein>
    <recommendedName>
        <fullName evidence="4">DUF1772 domain-containing protein</fullName>
    </recommendedName>
</protein>
<name>A0ABP4MZD6_9ACTN</name>
<dbReference type="EMBL" id="BAAAQD010000023">
    <property type="protein sequence ID" value="GAA1552960.1"/>
    <property type="molecule type" value="Genomic_DNA"/>
</dbReference>